<comment type="caution">
    <text evidence="1">The sequence shown here is derived from an EMBL/GenBank/DDBJ whole genome shotgun (WGS) entry which is preliminary data.</text>
</comment>
<name>A0AAV1R225_9ROSI</name>
<reference evidence="1 2" key="1">
    <citation type="submission" date="2024-01" db="EMBL/GenBank/DDBJ databases">
        <authorList>
            <person name="Waweru B."/>
        </authorList>
    </citation>
    <scope>NUCLEOTIDE SEQUENCE [LARGE SCALE GENOMIC DNA]</scope>
</reference>
<sequence>MSSNNFIKVVSEKRLPASTPVGATRNLERLTFSRAESEGGDTFIYNLFGMKAFTSKLDSTPSMTVRLAE</sequence>
<evidence type="ECO:0000313" key="1">
    <source>
        <dbReference type="EMBL" id="CAK7327958.1"/>
    </source>
</evidence>
<evidence type="ECO:0000313" key="2">
    <source>
        <dbReference type="Proteomes" id="UP001314170"/>
    </source>
</evidence>
<protein>
    <submittedName>
        <fullName evidence="1">Uncharacterized protein</fullName>
    </submittedName>
</protein>
<accession>A0AAV1R225</accession>
<dbReference type="AlphaFoldDB" id="A0AAV1R225"/>
<organism evidence="1 2">
    <name type="scientific">Dovyalis caffra</name>
    <dbReference type="NCBI Taxonomy" id="77055"/>
    <lineage>
        <taxon>Eukaryota</taxon>
        <taxon>Viridiplantae</taxon>
        <taxon>Streptophyta</taxon>
        <taxon>Embryophyta</taxon>
        <taxon>Tracheophyta</taxon>
        <taxon>Spermatophyta</taxon>
        <taxon>Magnoliopsida</taxon>
        <taxon>eudicotyledons</taxon>
        <taxon>Gunneridae</taxon>
        <taxon>Pentapetalae</taxon>
        <taxon>rosids</taxon>
        <taxon>fabids</taxon>
        <taxon>Malpighiales</taxon>
        <taxon>Salicaceae</taxon>
        <taxon>Flacourtieae</taxon>
        <taxon>Dovyalis</taxon>
    </lineage>
</organism>
<dbReference type="EMBL" id="CAWUPB010000892">
    <property type="protein sequence ID" value="CAK7327958.1"/>
    <property type="molecule type" value="Genomic_DNA"/>
</dbReference>
<dbReference type="Proteomes" id="UP001314170">
    <property type="component" value="Unassembled WGS sequence"/>
</dbReference>
<proteinExistence type="predicted"/>
<keyword evidence="2" id="KW-1185">Reference proteome</keyword>
<gene>
    <name evidence="1" type="ORF">DCAF_LOCUS5676</name>
</gene>